<dbReference type="InterPro" id="IPR057326">
    <property type="entry name" value="KR_dom"/>
</dbReference>
<dbReference type="Pfam" id="PF00550">
    <property type="entry name" value="PP-binding"/>
    <property type="match status" value="1"/>
</dbReference>
<keyword evidence="1" id="KW-0596">Phosphopantetheine</keyword>
<gene>
    <name evidence="7" type="ORF">ACFVZC_38375</name>
</gene>
<feature type="compositionally biased region" description="Basic residues" evidence="5">
    <location>
        <begin position="16"/>
        <end position="25"/>
    </location>
</feature>
<dbReference type="SUPFAM" id="SSF47336">
    <property type="entry name" value="ACP-like"/>
    <property type="match status" value="1"/>
</dbReference>
<comment type="caution">
    <text evidence="7">The sequence shown here is derived from an EMBL/GenBank/DDBJ whole genome shotgun (WGS) entry which is preliminary data.</text>
</comment>
<dbReference type="InterPro" id="IPR020806">
    <property type="entry name" value="PKS_PP-bd"/>
</dbReference>
<dbReference type="PROSITE" id="PS50075">
    <property type="entry name" value="CARRIER"/>
    <property type="match status" value="1"/>
</dbReference>
<feature type="region of interest" description="Disordered" evidence="5">
    <location>
        <begin position="1"/>
        <end position="42"/>
    </location>
</feature>
<evidence type="ECO:0000256" key="1">
    <source>
        <dbReference type="ARBA" id="ARBA00022450"/>
    </source>
</evidence>
<dbReference type="Gene3D" id="1.10.1200.10">
    <property type="entry name" value="ACP-like"/>
    <property type="match status" value="1"/>
</dbReference>
<feature type="domain" description="Carrier" evidence="6">
    <location>
        <begin position="330"/>
        <end position="408"/>
    </location>
</feature>
<evidence type="ECO:0000313" key="7">
    <source>
        <dbReference type="EMBL" id="MFF1279163.1"/>
    </source>
</evidence>
<dbReference type="Pfam" id="PF08659">
    <property type="entry name" value="KR"/>
    <property type="match status" value="1"/>
</dbReference>
<organism evidence="7 8">
    <name type="scientific">Streptomyces marokkonensis</name>
    <dbReference type="NCBI Taxonomy" id="324855"/>
    <lineage>
        <taxon>Bacteria</taxon>
        <taxon>Bacillati</taxon>
        <taxon>Actinomycetota</taxon>
        <taxon>Actinomycetes</taxon>
        <taxon>Kitasatosporales</taxon>
        <taxon>Streptomycetaceae</taxon>
        <taxon>Streptomyces</taxon>
    </lineage>
</organism>
<proteinExistence type="predicted"/>
<dbReference type="InterPro" id="IPR013968">
    <property type="entry name" value="PKS_KR"/>
</dbReference>
<reference evidence="7 8" key="1">
    <citation type="submission" date="2024-09" db="EMBL/GenBank/DDBJ databases">
        <title>The Natural Products Discovery Center: Release of the First 8490 Sequenced Strains for Exploring Actinobacteria Biosynthetic Diversity.</title>
        <authorList>
            <person name="Kalkreuter E."/>
            <person name="Kautsar S.A."/>
            <person name="Yang D."/>
            <person name="Bader C.D."/>
            <person name="Teijaro C.N."/>
            <person name="Fluegel L."/>
            <person name="Davis C.M."/>
            <person name="Simpson J.R."/>
            <person name="Lauterbach L."/>
            <person name="Steele A.D."/>
            <person name="Gui C."/>
            <person name="Meng S."/>
            <person name="Li G."/>
            <person name="Viehrig K."/>
            <person name="Ye F."/>
            <person name="Su P."/>
            <person name="Kiefer A.F."/>
            <person name="Nichols A."/>
            <person name="Cepeda A.J."/>
            <person name="Yan W."/>
            <person name="Fan B."/>
            <person name="Jiang Y."/>
            <person name="Adhikari A."/>
            <person name="Zheng C.-J."/>
            <person name="Schuster L."/>
            <person name="Cowan T.M."/>
            <person name="Smanski M.J."/>
            <person name="Chevrette M.G."/>
            <person name="De Carvalho L.P.S."/>
            <person name="Shen B."/>
        </authorList>
    </citation>
    <scope>NUCLEOTIDE SEQUENCE [LARGE SCALE GENOMIC DNA]</scope>
    <source>
        <strain evidence="7 8">NPDC058328</strain>
    </source>
</reference>
<evidence type="ECO:0000256" key="3">
    <source>
        <dbReference type="ARBA" id="ARBA00022679"/>
    </source>
</evidence>
<dbReference type="EMBL" id="JBHVZQ010000115">
    <property type="protein sequence ID" value="MFF1279163.1"/>
    <property type="molecule type" value="Genomic_DNA"/>
</dbReference>
<name>A0ABW6QK96_9ACTN</name>
<keyword evidence="8" id="KW-1185">Reference proteome</keyword>
<sequence length="501" mass="53085">HHAHTHHEPQLAIRQGHLHTPRLTRHPTSNTTGTTTGTTTWNPHGTVLITGGTGTLAAHTARHLVTQHGVRHLLLASRTGPNAPGADQLRKELQELGAHVTITACDVADPEATETLLHNLPPQHPLTAVIHTAGVVEDATFTSLSVPELEAVLRPKADAAWNLHHATRHLDLDAFVLYSSLAATVGSPGQANYAAANAYLDALAHHRHQQGLPATSLAWGPWADTDGMAGLLSETDVARIARTGFPPMKAEYGLGLLDAALTASDHPLLIGTALDTAALRSRADGGDLPPILAELAPRTAQRTQGTGAPAQATPAASSLKDQLAGLGAAERQERLLDLVRRTTSSILAYPDVSDVPARSGFLDMGLDSLSTIELRNVLGRLTGLQLPATLIFDHPTPAALARHLDGLLAYGTGPERQDDILGELRRLDSSLFSVPAGNGRLRAEVKEQLQSMLRKFDDGPDDNSGQLADALTSASAEEVLQFIDREFSDNLRDSGEAGSHG</sequence>
<dbReference type="Gene3D" id="3.40.50.720">
    <property type="entry name" value="NAD(P)-binding Rossmann-like Domain"/>
    <property type="match status" value="1"/>
</dbReference>
<dbReference type="SMART" id="SM00822">
    <property type="entry name" value="PKS_KR"/>
    <property type="match status" value="1"/>
</dbReference>
<dbReference type="SMART" id="SM01294">
    <property type="entry name" value="PKS_PP_betabranch"/>
    <property type="match status" value="1"/>
</dbReference>
<dbReference type="CDD" id="cd08956">
    <property type="entry name" value="KR_3_FAS_SDR_x"/>
    <property type="match status" value="1"/>
</dbReference>
<dbReference type="InterPro" id="IPR036291">
    <property type="entry name" value="NAD(P)-bd_dom_sf"/>
</dbReference>
<dbReference type="RefSeq" id="WP_388242273.1">
    <property type="nucleotide sequence ID" value="NZ_JBHVZQ010000115.1"/>
</dbReference>
<evidence type="ECO:0000259" key="6">
    <source>
        <dbReference type="PROSITE" id="PS50075"/>
    </source>
</evidence>
<keyword evidence="2" id="KW-0597">Phosphoprotein</keyword>
<evidence type="ECO:0000313" key="8">
    <source>
        <dbReference type="Proteomes" id="UP001601627"/>
    </source>
</evidence>
<dbReference type="PANTHER" id="PTHR43775">
    <property type="entry name" value="FATTY ACID SYNTHASE"/>
    <property type="match status" value="1"/>
</dbReference>
<dbReference type="InterPro" id="IPR009081">
    <property type="entry name" value="PP-bd_ACP"/>
</dbReference>
<evidence type="ECO:0000256" key="4">
    <source>
        <dbReference type="ARBA" id="ARBA00023268"/>
    </source>
</evidence>
<evidence type="ECO:0000256" key="5">
    <source>
        <dbReference type="SAM" id="MobiDB-lite"/>
    </source>
</evidence>
<dbReference type="Proteomes" id="UP001601627">
    <property type="component" value="Unassembled WGS sequence"/>
</dbReference>
<protein>
    <submittedName>
        <fullName evidence="7">SDR family NAD(P)-dependent oxidoreductase</fullName>
    </submittedName>
</protein>
<evidence type="ECO:0000256" key="2">
    <source>
        <dbReference type="ARBA" id="ARBA00022553"/>
    </source>
</evidence>
<dbReference type="InterPro" id="IPR050091">
    <property type="entry name" value="PKS_NRPS_Biosynth_Enz"/>
</dbReference>
<dbReference type="InterPro" id="IPR036736">
    <property type="entry name" value="ACP-like_sf"/>
</dbReference>
<dbReference type="PANTHER" id="PTHR43775:SF51">
    <property type="entry name" value="INACTIVE PHENOLPHTHIOCEROL SYNTHESIS POLYKETIDE SYNTHASE TYPE I PKS1-RELATED"/>
    <property type="match status" value="1"/>
</dbReference>
<keyword evidence="3" id="KW-0808">Transferase</keyword>
<feature type="compositionally biased region" description="Low complexity" evidence="5">
    <location>
        <begin position="31"/>
        <end position="42"/>
    </location>
</feature>
<dbReference type="SMART" id="SM00823">
    <property type="entry name" value="PKS_PP"/>
    <property type="match status" value="1"/>
</dbReference>
<keyword evidence="4" id="KW-0511">Multifunctional enzyme</keyword>
<feature type="non-terminal residue" evidence="7">
    <location>
        <position position="1"/>
    </location>
</feature>
<accession>A0ABW6QK96</accession>
<dbReference type="SUPFAM" id="SSF51735">
    <property type="entry name" value="NAD(P)-binding Rossmann-fold domains"/>
    <property type="match status" value="1"/>
</dbReference>